<dbReference type="SUPFAM" id="SSF53092">
    <property type="entry name" value="Creatinase/prolidase N-terminal domain"/>
    <property type="match status" value="1"/>
</dbReference>
<dbReference type="PANTHER" id="PTHR43226:SF4">
    <property type="entry name" value="XAA-PRO AMINOPEPTIDASE 3"/>
    <property type="match status" value="1"/>
</dbReference>
<feature type="domain" description="Aminopeptidase P N-terminal" evidence="6">
    <location>
        <begin position="67"/>
        <end position="215"/>
    </location>
</feature>
<dbReference type="PRINTS" id="PR00599">
    <property type="entry name" value="MAPEPTIDASE"/>
</dbReference>
<evidence type="ECO:0000313" key="7">
    <source>
        <dbReference type="EMBL" id="CAL1271505.1"/>
    </source>
</evidence>
<dbReference type="InterPro" id="IPR036005">
    <property type="entry name" value="Creatinase/aminopeptidase-like"/>
</dbReference>
<evidence type="ECO:0000256" key="2">
    <source>
        <dbReference type="ARBA" id="ARBA00008766"/>
    </source>
</evidence>
<sequence length="507" mass="58087">MIMSSLCYSFTGNILRSWNIKRKVNKFSYMQWNFRNISTSSKHILYTQPTASSHPHLLKNNEITPGITSEVYNRRRHRMVDIVLKKLPVKQDCFSHLIVIPSATVVHMTEKIPYFFRQNSDFFYLCGYKEPNSVLVIYTSPDPTNPIVKTVLFIPKQSPHLLKWEGQKMDLDTVVKFLGVETALYTNDFEKFLASFIKCNNRCVIWYDYLSTPFPLVNNTMRDFITANSKNIMLESPKSTLHQMRVIKSEEEADLMRKTCKMAALSMREVMKFSHPGICESYLEAKMDFECRLLGADHAAFPPVVGGADRASVIHYIDNNQIINDNDLVLMDAGCEYNGYASDMARTWPVNGKFTQPQREVYEAVLSVQEELIEMLATRLPLDSLMKIMCKKLGVKFQKLNIIPESVPEEKLVEAGYDLCPHHVSHYLGMDVHDTSVISRDIHLQPGMVVTVEPGVYIPSNKDVPEKYKGICIRIEDDVLITSDGYEVLTSDCPKKVDDIENLFKKS</sequence>
<dbReference type="SUPFAM" id="SSF55920">
    <property type="entry name" value="Creatinase/aminopeptidase"/>
    <property type="match status" value="1"/>
</dbReference>
<dbReference type="InterPro" id="IPR052433">
    <property type="entry name" value="X-Pro_dipept-like"/>
</dbReference>
<evidence type="ECO:0000256" key="3">
    <source>
        <dbReference type="ARBA" id="ARBA00022723"/>
    </source>
</evidence>
<accession>A0AAV1ZMK7</accession>
<dbReference type="SMART" id="SM01011">
    <property type="entry name" value="AMP_N"/>
    <property type="match status" value="1"/>
</dbReference>
<dbReference type="InterPro" id="IPR000994">
    <property type="entry name" value="Pept_M24"/>
</dbReference>
<evidence type="ECO:0000256" key="4">
    <source>
        <dbReference type="ARBA" id="ARBA00022801"/>
    </source>
</evidence>
<keyword evidence="8" id="KW-1185">Reference proteome</keyword>
<proteinExistence type="inferred from homology"/>
<gene>
    <name evidence="7" type="ORF">LARSCL_LOCUS5846</name>
</gene>
<keyword evidence="5" id="KW-0464">Manganese</keyword>
<evidence type="ECO:0000259" key="6">
    <source>
        <dbReference type="SMART" id="SM01011"/>
    </source>
</evidence>
<dbReference type="GO" id="GO:0030145">
    <property type="term" value="F:manganese ion binding"/>
    <property type="evidence" value="ECO:0007669"/>
    <property type="project" value="InterPro"/>
</dbReference>
<reference evidence="7 8" key="1">
    <citation type="submission" date="2024-04" db="EMBL/GenBank/DDBJ databases">
        <authorList>
            <person name="Rising A."/>
            <person name="Reimegard J."/>
            <person name="Sonavane S."/>
            <person name="Akerstrom W."/>
            <person name="Nylinder S."/>
            <person name="Hedman E."/>
            <person name="Kallberg Y."/>
        </authorList>
    </citation>
    <scope>NUCLEOTIDE SEQUENCE [LARGE SCALE GENOMIC DNA]</scope>
</reference>
<evidence type="ECO:0000256" key="1">
    <source>
        <dbReference type="ARBA" id="ARBA00001936"/>
    </source>
</evidence>
<dbReference type="GO" id="GO:0006508">
    <property type="term" value="P:proteolysis"/>
    <property type="evidence" value="ECO:0007669"/>
    <property type="project" value="TreeGrafter"/>
</dbReference>
<keyword evidence="4" id="KW-0378">Hydrolase</keyword>
<dbReference type="InterPro" id="IPR007865">
    <property type="entry name" value="Aminopep_P_N"/>
</dbReference>
<organism evidence="7 8">
    <name type="scientific">Larinioides sclopetarius</name>
    <dbReference type="NCBI Taxonomy" id="280406"/>
    <lineage>
        <taxon>Eukaryota</taxon>
        <taxon>Metazoa</taxon>
        <taxon>Ecdysozoa</taxon>
        <taxon>Arthropoda</taxon>
        <taxon>Chelicerata</taxon>
        <taxon>Arachnida</taxon>
        <taxon>Araneae</taxon>
        <taxon>Araneomorphae</taxon>
        <taxon>Entelegynae</taxon>
        <taxon>Araneoidea</taxon>
        <taxon>Araneidae</taxon>
        <taxon>Larinioides</taxon>
    </lineage>
</organism>
<dbReference type="GO" id="GO:0005739">
    <property type="term" value="C:mitochondrion"/>
    <property type="evidence" value="ECO:0007669"/>
    <property type="project" value="TreeGrafter"/>
</dbReference>
<dbReference type="Pfam" id="PF05195">
    <property type="entry name" value="AMP_N"/>
    <property type="match status" value="1"/>
</dbReference>
<dbReference type="PANTHER" id="PTHR43226">
    <property type="entry name" value="XAA-PRO AMINOPEPTIDASE 3"/>
    <property type="match status" value="1"/>
</dbReference>
<dbReference type="Gene3D" id="3.90.230.10">
    <property type="entry name" value="Creatinase/methionine aminopeptidase superfamily"/>
    <property type="match status" value="1"/>
</dbReference>
<dbReference type="EMBL" id="CAXIEN010000054">
    <property type="protein sequence ID" value="CAL1271505.1"/>
    <property type="molecule type" value="Genomic_DNA"/>
</dbReference>
<protein>
    <recommendedName>
        <fullName evidence="6">Aminopeptidase P N-terminal domain-containing protein</fullName>
    </recommendedName>
</protein>
<dbReference type="Pfam" id="PF00557">
    <property type="entry name" value="Peptidase_M24"/>
    <property type="match status" value="1"/>
</dbReference>
<comment type="cofactor">
    <cofactor evidence="1">
        <name>Mn(2+)</name>
        <dbReference type="ChEBI" id="CHEBI:29035"/>
    </cofactor>
</comment>
<dbReference type="InterPro" id="IPR029149">
    <property type="entry name" value="Creatin/AminoP/Spt16_N"/>
</dbReference>
<keyword evidence="3" id="KW-0479">Metal-binding</keyword>
<dbReference type="InterPro" id="IPR001714">
    <property type="entry name" value="Pept_M24_MAP"/>
</dbReference>
<name>A0AAV1ZMK7_9ARAC</name>
<evidence type="ECO:0000256" key="5">
    <source>
        <dbReference type="ARBA" id="ARBA00023211"/>
    </source>
</evidence>
<dbReference type="CDD" id="cd01087">
    <property type="entry name" value="Prolidase"/>
    <property type="match status" value="1"/>
</dbReference>
<dbReference type="Gene3D" id="3.40.350.10">
    <property type="entry name" value="Creatinase/prolidase N-terminal domain"/>
    <property type="match status" value="1"/>
</dbReference>
<dbReference type="AlphaFoldDB" id="A0AAV1ZMK7"/>
<dbReference type="Proteomes" id="UP001497382">
    <property type="component" value="Unassembled WGS sequence"/>
</dbReference>
<evidence type="ECO:0000313" key="8">
    <source>
        <dbReference type="Proteomes" id="UP001497382"/>
    </source>
</evidence>
<comment type="caution">
    <text evidence="7">The sequence shown here is derived from an EMBL/GenBank/DDBJ whole genome shotgun (WGS) entry which is preliminary data.</text>
</comment>
<dbReference type="GO" id="GO:0070006">
    <property type="term" value="F:metalloaminopeptidase activity"/>
    <property type="evidence" value="ECO:0007669"/>
    <property type="project" value="InterPro"/>
</dbReference>
<comment type="similarity">
    <text evidence="2">Belongs to the peptidase M24B family.</text>
</comment>